<accession>A0ACB8FX12</accession>
<protein>
    <submittedName>
        <fullName evidence="1">Uncharacterized protein</fullName>
    </submittedName>
</protein>
<proteinExistence type="predicted"/>
<reference evidence="1" key="1">
    <citation type="submission" date="2021-08" db="EMBL/GenBank/DDBJ databases">
        <title>The first chromosome-level gecko genome reveals the dynamic sex chromosomes of Neotropical dwarf geckos (Sphaerodactylidae: Sphaerodactylus).</title>
        <authorList>
            <person name="Pinto B.J."/>
            <person name="Keating S.E."/>
            <person name="Gamble T."/>
        </authorList>
    </citation>
    <scope>NUCLEOTIDE SEQUENCE</scope>
    <source>
        <strain evidence="1">TG3544</strain>
    </source>
</reference>
<dbReference type="Proteomes" id="UP000827872">
    <property type="component" value="Linkage Group LG13"/>
</dbReference>
<comment type="caution">
    <text evidence="1">The sequence shown here is derived from an EMBL/GenBank/DDBJ whole genome shotgun (WGS) entry which is preliminary data.</text>
</comment>
<dbReference type="EMBL" id="CM037626">
    <property type="protein sequence ID" value="KAH8011674.1"/>
    <property type="molecule type" value="Genomic_DNA"/>
</dbReference>
<name>A0ACB8FX12_9SAUR</name>
<sequence length="262" mass="28498">MAKWAAVPATLACASINVSAAMEEEPKSQPVKPHQLSFYNEPTLKSRYVDEKPGGLQSGISSVRKSTGYYIDGLKNVYFFIKKWSNIFNTVWKRCICLSEGIPPQNFFQKLGAITISGLTGIVLAKKAQSIVVAKVSGLKLYSASHKTYEAIGSLWTKPSTPEVPLVQDKVAKEAPVSRTDQSISEVHTAASESEEKAEAHQTPFHAGKTVAESNSVPLIAKVKVPSVISDAVKVQKFTPDPNLMDHGQSSPEDVDMYSTRS</sequence>
<gene>
    <name evidence="1" type="ORF">K3G42_005474</name>
</gene>
<evidence type="ECO:0000313" key="1">
    <source>
        <dbReference type="EMBL" id="KAH8011674.1"/>
    </source>
</evidence>
<organism evidence="1 2">
    <name type="scientific">Sphaerodactylus townsendi</name>
    <dbReference type="NCBI Taxonomy" id="933632"/>
    <lineage>
        <taxon>Eukaryota</taxon>
        <taxon>Metazoa</taxon>
        <taxon>Chordata</taxon>
        <taxon>Craniata</taxon>
        <taxon>Vertebrata</taxon>
        <taxon>Euteleostomi</taxon>
        <taxon>Lepidosauria</taxon>
        <taxon>Squamata</taxon>
        <taxon>Bifurcata</taxon>
        <taxon>Gekkota</taxon>
        <taxon>Sphaerodactylidae</taxon>
        <taxon>Sphaerodactylus</taxon>
    </lineage>
</organism>
<keyword evidence="2" id="KW-1185">Reference proteome</keyword>
<evidence type="ECO:0000313" key="2">
    <source>
        <dbReference type="Proteomes" id="UP000827872"/>
    </source>
</evidence>